<evidence type="ECO:0000256" key="2">
    <source>
        <dbReference type="ARBA" id="ARBA00022160"/>
    </source>
</evidence>
<dbReference type="Proteomes" id="UP000799440">
    <property type="component" value="Unassembled WGS sequence"/>
</dbReference>
<keyword evidence="3" id="KW-0747">Spliceosome</keyword>
<comment type="similarity">
    <text evidence="1 3">Belongs to the SNW family.</text>
</comment>
<dbReference type="PANTHER" id="PTHR12096">
    <property type="entry name" value="NUCLEAR PROTEIN SKIP-RELATED"/>
    <property type="match status" value="1"/>
</dbReference>
<evidence type="ECO:0000256" key="4">
    <source>
        <dbReference type="SAM" id="MobiDB-lite"/>
    </source>
</evidence>
<evidence type="ECO:0000256" key="1">
    <source>
        <dbReference type="ARBA" id="ARBA00010197"/>
    </source>
</evidence>
<comment type="function">
    <text evidence="3">Involved in pre-mRNA splicing.</text>
</comment>
<dbReference type="AlphaFoldDB" id="A0A6A6VBV7"/>
<proteinExistence type="inferred from homology"/>
<dbReference type="InterPro" id="IPR017862">
    <property type="entry name" value="SKI-int_prot_SKIP"/>
</dbReference>
<keyword evidence="3" id="KW-0507">mRNA processing</keyword>
<reference evidence="6" key="1">
    <citation type="journal article" date="2020" name="Stud. Mycol.">
        <title>101 Dothideomycetes genomes: a test case for predicting lifestyles and emergence of pathogens.</title>
        <authorList>
            <person name="Haridas S."/>
            <person name="Albert R."/>
            <person name="Binder M."/>
            <person name="Bloem J."/>
            <person name="Labutti K."/>
            <person name="Salamov A."/>
            <person name="Andreopoulos B."/>
            <person name="Baker S."/>
            <person name="Barry K."/>
            <person name="Bills G."/>
            <person name="Bluhm B."/>
            <person name="Cannon C."/>
            <person name="Castanera R."/>
            <person name="Culley D."/>
            <person name="Daum C."/>
            <person name="Ezra D."/>
            <person name="Gonzalez J."/>
            <person name="Henrissat B."/>
            <person name="Kuo A."/>
            <person name="Liang C."/>
            <person name="Lipzen A."/>
            <person name="Lutzoni F."/>
            <person name="Magnuson J."/>
            <person name="Mondo S."/>
            <person name="Nolan M."/>
            <person name="Ohm R."/>
            <person name="Pangilinan J."/>
            <person name="Park H.-J."/>
            <person name="Ramirez L."/>
            <person name="Alfaro M."/>
            <person name="Sun H."/>
            <person name="Tritt A."/>
            <person name="Yoshinaga Y."/>
            <person name="Zwiers L.-H."/>
            <person name="Turgeon B."/>
            <person name="Goodwin S."/>
            <person name="Spatafora J."/>
            <person name="Crous P."/>
            <person name="Grigoriev I."/>
        </authorList>
    </citation>
    <scope>NUCLEOTIDE SEQUENCE</scope>
    <source>
        <strain evidence="6">CBS 119925</strain>
    </source>
</reference>
<keyword evidence="3" id="KW-0539">Nucleus</keyword>
<feature type="region of interest" description="Disordered" evidence="4">
    <location>
        <begin position="541"/>
        <end position="564"/>
    </location>
</feature>
<feature type="domain" description="SKI-interacting protein SKIP SNW" evidence="5">
    <location>
        <begin position="184"/>
        <end position="340"/>
    </location>
</feature>
<sequence length="564" mass="63927">MSVAALSKSLPKPKYTGEEEELTRSTRVISSEQYDKQIATRQKGPPPYGQRQRWRPRNPEDFGEGGAFPEVHVAQYPLDMGRKGTASTSNALAMRVDAEGKTKYDEIARRGHNEKRIVQASFKDLIPLRQRADAGELDLARPSQEEVESTKERTAQALALLVQGQTAAQNPKNVRGRTKDEPTFVRYTPTAQMGESQGKTRILKIQQRQLDPMEPPKFKHKKIPRGPPSPPPPVLHSPPRKLTAEDQEMWKIPPPISNWKNPKGYTVPLDKRLAANGRGLEDVTINDKFAQFSEALFTADRHAREEVKSRALMQQRLAEKEKLQKEETLRQIAQQAREERAAQSSRRRRRSSASSSSSRSGSDDEDREALRRREEARRDAKREHQREFRQSRMGTERKLQMLAREQDRDISEKIALGLAKPTQGGESMYDSRLFNQSSGFDSGFNEDQAYDRPLFAAQDAISSIYRPSVTQDDDDDEGGVEGTVDRIQRQGKFEVLGRAKEGFKGVELAERREGPVQFEKDSEDVFGIDKMISEVKGEVEGSRKRFGLTEGEGARKKARVEEDE</sequence>
<keyword evidence="7" id="KW-1185">Reference proteome</keyword>
<feature type="compositionally biased region" description="Polar residues" evidence="4">
    <location>
        <begin position="189"/>
        <end position="199"/>
    </location>
</feature>
<dbReference type="Pfam" id="PF02731">
    <property type="entry name" value="SKIP_SNW"/>
    <property type="match status" value="1"/>
</dbReference>
<feature type="compositionally biased region" description="Basic and acidic residues" evidence="4">
    <location>
        <begin position="320"/>
        <end position="329"/>
    </location>
</feature>
<accession>A0A6A6VBV7</accession>
<feature type="region of interest" description="Disordered" evidence="4">
    <location>
        <begin position="465"/>
        <end position="486"/>
    </location>
</feature>
<evidence type="ECO:0000259" key="5">
    <source>
        <dbReference type="Pfam" id="PF02731"/>
    </source>
</evidence>
<feature type="compositionally biased region" description="Polar residues" evidence="4">
    <location>
        <begin position="163"/>
        <end position="172"/>
    </location>
</feature>
<keyword evidence="3" id="KW-0508">mRNA splicing</keyword>
<feature type="region of interest" description="Disordered" evidence="4">
    <location>
        <begin position="163"/>
        <end position="247"/>
    </location>
</feature>
<evidence type="ECO:0000313" key="7">
    <source>
        <dbReference type="Proteomes" id="UP000799440"/>
    </source>
</evidence>
<gene>
    <name evidence="6" type="ORF">M011DRAFT_468297</name>
</gene>
<dbReference type="GO" id="GO:0005681">
    <property type="term" value="C:spliceosomal complex"/>
    <property type="evidence" value="ECO:0007669"/>
    <property type="project" value="UniProtKB-UniRule"/>
</dbReference>
<dbReference type="InterPro" id="IPR004015">
    <property type="entry name" value="SKI-int_prot_SKIP_SNW-dom"/>
</dbReference>
<feature type="region of interest" description="Disordered" evidence="4">
    <location>
        <begin position="320"/>
        <end position="406"/>
    </location>
</feature>
<name>A0A6A6VBV7_9PLEO</name>
<protein>
    <recommendedName>
        <fullName evidence="2 3">Pre-mRNA-processing protein 45</fullName>
    </recommendedName>
</protein>
<evidence type="ECO:0000256" key="3">
    <source>
        <dbReference type="RuleBase" id="RU367140"/>
    </source>
</evidence>
<comment type="subunit">
    <text evidence="3">Associated with the spliceosome.</text>
</comment>
<feature type="region of interest" description="Disordered" evidence="4">
    <location>
        <begin position="1"/>
        <end position="67"/>
    </location>
</feature>
<comment type="subcellular location">
    <subcellularLocation>
        <location evidence="3">Nucleus</location>
    </subcellularLocation>
</comment>
<feature type="compositionally biased region" description="Pro residues" evidence="4">
    <location>
        <begin position="225"/>
        <end position="236"/>
    </location>
</feature>
<dbReference type="GO" id="GO:0000398">
    <property type="term" value="P:mRNA splicing, via spliceosome"/>
    <property type="evidence" value="ECO:0007669"/>
    <property type="project" value="InterPro"/>
</dbReference>
<feature type="compositionally biased region" description="Basic and acidic residues" evidence="4">
    <location>
        <begin position="368"/>
        <end position="406"/>
    </location>
</feature>
<dbReference type="EMBL" id="MU006576">
    <property type="protein sequence ID" value="KAF2746587.1"/>
    <property type="molecule type" value="Genomic_DNA"/>
</dbReference>
<dbReference type="OrthoDB" id="666364at2759"/>
<organism evidence="6 7">
    <name type="scientific">Sporormia fimetaria CBS 119925</name>
    <dbReference type="NCBI Taxonomy" id="1340428"/>
    <lineage>
        <taxon>Eukaryota</taxon>
        <taxon>Fungi</taxon>
        <taxon>Dikarya</taxon>
        <taxon>Ascomycota</taxon>
        <taxon>Pezizomycotina</taxon>
        <taxon>Dothideomycetes</taxon>
        <taxon>Pleosporomycetidae</taxon>
        <taxon>Pleosporales</taxon>
        <taxon>Sporormiaceae</taxon>
        <taxon>Sporormia</taxon>
    </lineage>
</organism>
<evidence type="ECO:0000313" key="6">
    <source>
        <dbReference type="EMBL" id="KAF2746587.1"/>
    </source>
</evidence>